<dbReference type="EMBL" id="JACSPV010000035">
    <property type="protein sequence ID" value="MBD8006656.1"/>
    <property type="molecule type" value="Genomic_DNA"/>
</dbReference>
<keyword evidence="2" id="KW-1185">Reference proteome</keyword>
<evidence type="ECO:0008006" key="3">
    <source>
        <dbReference type="Google" id="ProtNLM"/>
    </source>
</evidence>
<proteinExistence type="predicted"/>
<gene>
    <name evidence="1" type="ORF">H9631_16375</name>
</gene>
<evidence type="ECO:0000313" key="2">
    <source>
        <dbReference type="Proteomes" id="UP000648182"/>
    </source>
</evidence>
<sequence>MDKLPKRVLHNSNGSFVIVKQWDDSVIVKRKPESAIGLKNFVGMNSLQSSPISIPLLDEPEEDEDRYLEELGSNWATELDYY</sequence>
<name>A0ABR8VQ13_9BACI</name>
<organism evidence="1 2">
    <name type="scientific">Bacillus norwichensis</name>
    <dbReference type="NCBI Taxonomy" id="2762217"/>
    <lineage>
        <taxon>Bacteria</taxon>
        <taxon>Bacillati</taxon>
        <taxon>Bacillota</taxon>
        <taxon>Bacilli</taxon>
        <taxon>Bacillales</taxon>
        <taxon>Bacillaceae</taxon>
        <taxon>Bacillus</taxon>
    </lineage>
</organism>
<dbReference type="RefSeq" id="WP_191814692.1">
    <property type="nucleotide sequence ID" value="NZ_JACSPV010000035.1"/>
</dbReference>
<protein>
    <recommendedName>
        <fullName evidence="3">AbrB/MazE/SpoVT family DNA-binding domain-containing protein</fullName>
    </recommendedName>
</protein>
<dbReference type="Proteomes" id="UP000648182">
    <property type="component" value="Unassembled WGS sequence"/>
</dbReference>
<comment type="caution">
    <text evidence="1">The sequence shown here is derived from an EMBL/GenBank/DDBJ whole genome shotgun (WGS) entry which is preliminary data.</text>
</comment>
<accession>A0ABR8VQ13</accession>
<reference evidence="1 2" key="1">
    <citation type="submission" date="2020-08" db="EMBL/GenBank/DDBJ databases">
        <title>A Genomic Blueprint of the Chicken Gut Microbiome.</title>
        <authorList>
            <person name="Gilroy R."/>
            <person name="Ravi A."/>
            <person name="Getino M."/>
            <person name="Pursley I."/>
            <person name="Horton D.L."/>
            <person name="Alikhan N.-F."/>
            <person name="Baker D."/>
            <person name="Gharbi K."/>
            <person name="Hall N."/>
            <person name="Watson M."/>
            <person name="Adriaenssens E.M."/>
            <person name="Foster-Nyarko E."/>
            <person name="Jarju S."/>
            <person name="Secka A."/>
            <person name="Antonio M."/>
            <person name="Oren A."/>
            <person name="Chaudhuri R."/>
            <person name="La Ragione R.M."/>
            <person name="Hildebrand F."/>
            <person name="Pallen M.J."/>
        </authorList>
    </citation>
    <scope>NUCLEOTIDE SEQUENCE [LARGE SCALE GENOMIC DNA]</scope>
    <source>
        <strain evidence="1 2">Sa1BUA2</strain>
    </source>
</reference>
<evidence type="ECO:0000313" key="1">
    <source>
        <dbReference type="EMBL" id="MBD8006656.1"/>
    </source>
</evidence>